<proteinExistence type="predicted"/>
<dbReference type="InterPro" id="IPR001509">
    <property type="entry name" value="Epimerase_deHydtase"/>
</dbReference>
<dbReference type="GO" id="GO:0005737">
    <property type="term" value="C:cytoplasm"/>
    <property type="evidence" value="ECO:0007669"/>
    <property type="project" value="TreeGrafter"/>
</dbReference>
<sequence length="280" mass="30872">MKQVLIAGCGDLGSELARRLQARGWQVTGLRRNPEGLPDGVQGLAADLCAPECPPDWPARIDYLVYCPAAGRRDAELYQRLYVQGLQHVLDWMAAHRQRPRLLLQVSSTGVYAQHQGEWVSENSAALADSDTSRALLAAEDVALRSGHPASVVRLAGIYGPGRTRLIDQVREGLRVPAEPPQYTNRIHRDDAAALLEHLLLQADADELLAPCYIGVDDQPAPLHEVTDWLREQLGVATPTSLRPSPRMGSKRCSNALARESGWEPAYPSYREGYAQMLRT</sequence>
<keyword evidence="3" id="KW-1185">Reference proteome</keyword>
<evidence type="ECO:0000259" key="1">
    <source>
        <dbReference type="Pfam" id="PF01370"/>
    </source>
</evidence>
<gene>
    <name evidence="2" type="ORF">SAMN05216217_10557</name>
</gene>
<dbReference type="Proteomes" id="UP000243629">
    <property type="component" value="Unassembled WGS sequence"/>
</dbReference>
<evidence type="ECO:0000313" key="3">
    <source>
        <dbReference type="Proteomes" id="UP000243629"/>
    </source>
</evidence>
<dbReference type="InterPro" id="IPR051783">
    <property type="entry name" value="NAD(P)-dependent_oxidoreduct"/>
</dbReference>
<dbReference type="GO" id="GO:0004029">
    <property type="term" value="F:aldehyde dehydrogenase (NAD+) activity"/>
    <property type="evidence" value="ECO:0007669"/>
    <property type="project" value="TreeGrafter"/>
</dbReference>
<dbReference type="AlphaFoldDB" id="A0A1I4QUX1"/>
<evidence type="ECO:0000313" key="2">
    <source>
        <dbReference type="EMBL" id="SFM43858.1"/>
    </source>
</evidence>
<dbReference type="RefSeq" id="WP_093474448.1">
    <property type="nucleotide sequence ID" value="NZ_FOUI01000005.1"/>
</dbReference>
<dbReference type="STRING" id="1720063.SAMN05216217_10557"/>
<dbReference type="EMBL" id="FOUI01000005">
    <property type="protein sequence ID" value="SFM43858.1"/>
    <property type="molecule type" value="Genomic_DNA"/>
</dbReference>
<feature type="domain" description="NAD-dependent epimerase/dehydratase" evidence="1">
    <location>
        <begin position="4"/>
        <end position="169"/>
    </location>
</feature>
<organism evidence="2 3">
    <name type="scientific">Halopseudomonas yangmingensis</name>
    <dbReference type="NCBI Taxonomy" id="1720063"/>
    <lineage>
        <taxon>Bacteria</taxon>
        <taxon>Pseudomonadati</taxon>
        <taxon>Pseudomonadota</taxon>
        <taxon>Gammaproteobacteria</taxon>
        <taxon>Pseudomonadales</taxon>
        <taxon>Pseudomonadaceae</taxon>
        <taxon>Halopseudomonas</taxon>
    </lineage>
</organism>
<dbReference type="PANTHER" id="PTHR48079:SF6">
    <property type="entry name" value="NAD(P)-BINDING DOMAIN-CONTAINING PROTEIN-RELATED"/>
    <property type="match status" value="1"/>
</dbReference>
<dbReference type="OrthoDB" id="9808276at2"/>
<dbReference type="PANTHER" id="PTHR48079">
    <property type="entry name" value="PROTEIN YEEZ"/>
    <property type="match status" value="1"/>
</dbReference>
<reference evidence="3" key="1">
    <citation type="submission" date="2016-10" db="EMBL/GenBank/DDBJ databases">
        <authorList>
            <person name="Varghese N."/>
            <person name="Submissions S."/>
        </authorList>
    </citation>
    <scope>NUCLEOTIDE SEQUENCE [LARGE SCALE GENOMIC DNA]</scope>
    <source>
        <strain evidence="3">DSM 24213</strain>
    </source>
</reference>
<protein>
    <submittedName>
        <fullName evidence="2">Nucleoside-diphosphate-sugar epimerase</fullName>
    </submittedName>
</protein>
<dbReference type="SUPFAM" id="SSF51735">
    <property type="entry name" value="NAD(P)-binding Rossmann-fold domains"/>
    <property type="match status" value="1"/>
</dbReference>
<accession>A0A1I4QUX1</accession>
<dbReference type="CDD" id="cd05266">
    <property type="entry name" value="SDR_a4"/>
    <property type="match status" value="1"/>
</dbReference>
<name>A0A1I4QUX1_9GAMM</name>
<dbReference type="Gene3D" id="3.40.50.720">
    <property type="entry name" value="NAD(P)-binding Rossmann-like Domain"/>
    <property type="match status" value="1"/>
</dbReference>
<dbReference type="InterPro" id="IPR036291">
    <property type="entry name" value="NAD(P)-bd_dom_sf"/>
</dbReference>
<dbReference type="Pfam" id="PF01370">
    <property type="entry name" value="Epimerase"/>
    <property type="match status" value="1"/>
</dbReference>